<dbReference type="InterPro" id="IPR008965">
    <property type="entry name" value="CBM2/CBM3_carb-bd_dom_sf"/>
</dbReference>
<dbReference type="SUPFAM" id="SSF49384">
    <property type="entry name" value="Carbohydrate-binding domain"/>
    <property type="match status" value="1"/>
</dbReference>
<proteinExistence type="predicted"/>
<organism evidence="2 3">
    <name type="scientific">Candidatus Magnetoglobus multicellularis str. Araruama</name>
    <dbReference type="NCBI Taxonomy" id="890399"/>
    <lineage>
        <taxon>Bacteria</taxon>
        <taxon>Pseudomonadati</taxon>
        <taxon>Thermodesulfobacteriota</taxon>
        <taxon>Desulfobacteria</taxon>
        <taxon>Desulfobacterales</taxon>
        <taxon>Desulfobacteraceae</taxon>
        <taxon>Candidatus Magnetoglobus</taxon>
    </lineage>
</organism>
<evidence type="ECO:0000313" key="3">
    <source>
        <dbReference type="Proteomes" id="UP000189670"/>
    </source>
</evidence>
<evidence type="ECO:0000256" key="1">
    <source>
        <dbReference type="SAM" id="SignalP"/>
    </source>
</evidence>
<gene>
    <name evidence="2" type="ORF">OMM_02322</name>
</gene>
<protein>
    <recommendedName>
        <fullName evidence="4">Cadherin domain-containing protein</fullName>
    </recommendedName>
</protein>
<evidence type="ECO:0000313" key="2">
    <source>
        <dbReference type="EMBL" id="ETR71665.1"/>
    </source>
</evidence>
<dbReference type="Gene3D" id="2.60.40.680">
    <property type="match status" value="1"/>
</dbReference>
<name>A0A1V1PAE9_9BACT</name>
<sequence>MKQIKTCLLCLLAILFASQSALAENTISITANSSTPQTPNPAMVTFISEMNAEIAGFGESTPSKWFAFSFDNLNQPNQVIHEIKLHLHLSALSENLSYNDMILLYLFENDEIFDAWDSQIGSDGPTTGILPFRWELGQTHTVTLNLRELMCRLNKTLFKAVKEKGFLDVIVQDDTMVHQLELEILYKDEARLSMGEAIEISKTVIHIPLMVHNPDHLEIQGFDFQLSIGNNAKDMGFCLSDQLNQDYGSEYNMDNHKGTIGAADLPFFSGDGEIGVIKIQLNPPEARTYSFCYSLAQVDHRPVRSNGLVYSIPNLPPVIEFIADQTILEDSIGATISFTVIDENPSSLTWTTLSDDQALISDSQIVVRGANANKQLLVTPNKDAHGSANITIVARDPYGLEGEADFKLAVINVNDAPEFTLQTLPKIDEDSGQQNISDFIVKMNPGPNESDQTIEVLAHVDDSSLFSKIPEINDKTLSYMTGENRFGSVNLTVCAKDNGGTLFNGVDQRCESQPLLISPVNDPPEFSLKTNKIECDAIDGRITLNNFLQDVTSGPYENGQSLQSIKAELDHPELFEQEPRISLSNYELSFTPRAMSVGEIIVTIRIQDKGDGNNTSAPQTLAISMKGYTLSGNVTYYHDRKTPVPEVKMELSDPVSFNPSPVFSDSSGFFIFKNLPKEKYTIQVSKQNNNEPLSGLDASLMGEIVIGAIEPDGCTRIAGNIFRNQSPPGSSNYSNIALYAANKRSYLNDDLIHWAFALNNCTELTPTRTAYRQDIDLNENKALNILGIFLGDISGNVAAQLPKKQSLDLQSVDIALLQGDIMMVPLKQTWESSEVKGVDIHITYPDQILEYQKYEKTEPFLNYSVEINSQTPGKIKLVIFSGNSNYSSGSAQLGQLFFKVIGSAGQSDIMQCIQFDVNELAGNGGMQWDGNIFEKMRLAVINPPDENWIMISIPVHADPTSLTSICPTASVAYAYENQDYVAVDNLFPGKGYWVKTGSDGICNAKGNPYKYHIAKLLPGWHLIGSIDKDNVTPLTEPEGAIAEMYTYKNGAYERTTVIETGKAYWIKIIKSCYLILQ</sequence>
<feature type="signal peptide" evidence="1">
    <location>
        <begin position="1"/>
        <end position="23"/>
    </location>
</feature>
<evidence type="ECO:0008006" key="4">
    <source>
        <dbReference type="Google" id="ProtNLM"/>
    </source>
</evidence>
<dbReference type="GO" id="GO:0030246">
    <property type="term" value="F:carbohydrate binding"/>
    <property type="evidence" value="ECO:0007669"/>
    <property type="project" value="InterPro"/>
</dbReference>
<comment type="caution">
    <text evidence="2">The sequence shown here is derived from an EMBL/GenBank/DDBJ whole genome shotgun (WGS) entry which is preliminary data.</text>
</comment>
<dbReference type="Proteomes" id="UP000189670">
    <property type="component" value="Unassembled WGS sequence"/>
</dbReference>
<dbReference type="EMBL" id="ATBP01000240">
    <property type="protein sequence ID" value="ETR71665.1"/>
    <property type="molecule type" value="Genomic_DNA"/>
</dbReference>
<keyword evidence="1" id="KW-0732">Signal</keyword>
<dbReference type="InterPro" id="IPR013783">
    <property type="entry name" value="Ig-like_fold"/>
</dbReference>
<reference evidence="3" key="1">
    <citation type="submission" date="2012-11" db="EMBL/GenBank/DDBJ databases">
        <authorList>
            <person name="Lucero-Rivera Y.E."/>
            <person name="Tovar-Ramirez D."/>
        </authorList>
    </citation>
    <scope>NUCLEOTIDE SEQUENCE [LARGE SCALE GENOMIC DNA]</scope>
    <source>
        <strain evidence="3">Araruama</strain>
    </source>
</reference>
<feature type="chain" id="PRO_5010738523" description="Cadherin domain-containing protein" evidence="1">
    <location>
        <begin position="24"/>
        <end position="1077"/>
    </location>
</feature>
<accession>A0A1V1PAE9</accession>
<dbReference type="AlphaFoldDB" id="A0A1V1PAE9"/>
<dbReference type="Gene3D" id="2.60.40.10">
    <property type="entry name" value="Immunoglobulins"/>
    <property type="match status" value="1"/>
</dbReference>